<proteinExistence type="predicted"/>
<gene>
    <name evidence="2" type="ORF">OSB1V03_LOCUS21900</name>
</gene>
<keyword evidence="3" id="KW-1185">Reference proteome</keyword>
<evidence type="ECO:0000313" key="3">
    <source>
        <dbReference type="Proteomes" id="UP000759131"/>
    </source>
</evidence>
<dbReference type="EMBL" id="OC897770">
    <property type="protein sequence ID" value="CAD7648372.1"/>
    <property type="molecule type" value="Genomic_DNA"/>
</dbReference>
<organism evidence="2">
    <name type="scientific">Medioppia subpectinata</name>
    <dbReference type="NCBI Taxonomy" id="1979941"/>
    <lineage>
        <taxon>Eukaryota</taxon>
        <taxon>Metazoa</taxon>
        <taxon>Ecdysozoa</taxon>
        <taxon>Arthropoda</taxon>
        <taxon>Chelicerata</taxon>
        <taxon>Arachnida</taxon>
        <taxon>Acari</taxon>
        <taxon>Acariformes</taxon>
        <taxon>Sarcoptiformes</taxon>
        <taxon>Oribatida</taxon>
        <taxon>Brachypylina</taxon>
        <taxon>Oppioidea</taxon>
        <taxon>Oppiidae</taxon>
        <taxon>Medioppia</taxon>
    </lineage>
</organism>
<feature type="non-terminal residue" evidence="2">
    <location>
        <position position="1"/>
    </location>
</feature>
<dbReference type="EMBL" id="CAJPIZ010043195">
    <property type="protein sequence ID" value="CAG2121954.1"/>
    <property type="molecule type" value="Genomic_DNA"/>
</dbReference>
<feature type="region of interest" description="Disordered" evidence="1">
    <location>
        <begin position="79"/>
        <end position="117"/>
    </location>
</feature>
<dbReference type="AlphaFoldDB" id="A0A7R9QJR0"/>
<evidence type="ECO:0000313" key="2">
    <source>
        <dbReference type="EMBL" id="CAD7648372.1"/>
    </source>
</evidence>
<feature type="compositionally biased region" description="Basic and acidic residues" evidence="1">
    <location>
        <begin position="84"/>
        <end position="103"/>
    </location>
</feature>
<accession>A0A7R9QJR0</accession>
<name>A0A7R9QJR0_9ACAR</name>
<reference evidence="2" key="1">
    <citation type="submission" date="2020-11" db="EMBL/GenBank/DDBJ databases">
        <authorList>
            <person name="Tran Van P."/>
        </authorList>
    </citation>
    <scope>NUCLEOTIDE SEQUENCE</scope>
</reference>
<evidence type="ECO:0000256" key="1">
    <source>
        <dbReference type="SAM" id="MobiDB-lite"/>
    </source>
</evidence>
<dbReference type="Proteomes" id="UP000759131">
    <property type="component" value="Unassembled WGS sequence"/>
</dbReference>
<sequence>MFTRRPVAYGVTFATLLRLPSSPVESLHSVITHKCLQRMRDLMPVLNHFDFAPIIVGPKAGLKSNAFYEWTDISNIRESQRKRKTDDLNDGSNEKRSRVEGRAKGQSPAVSSLWVDK</sequence>
<protein>
    <submittedName>
        <fullName evidence="2">Uncharacterized protein</fullName>
    </submittedName>
</protein>